<evidence type="ECO:0000313" key="2">
    <source>
        <dbReference type="Proteomes" id="UP000190951"/>
    </source>
</evidence>
<organism evidence="1 2">
    <name type="scientific">Clostridium felsineum</name>
    <dbReference type="NCBI Taxonomy" id="36839"/>
    <lineage>
        <taxon>Bacteria</taxon>
        <taxon>Bacillati</taxon>
        <taxon>Bacillota</taxon>
        <taxon>Clostridia</taxon>
        <taxon>Eubacteriales</taxon>
        <taxon>Clostridiaceae</taxon>
        <taxon>Clostridium</taxon>
    </lineage>
</organism>
<name>A0A9Q8XF97_9CLOT</name>
<dbReference type="Proteomes" id="UP000190951">
    <property type="component" value="Chromosome"/>
</dbReference>
<sequence>MLEQLYLRAKEGVPLGKHCTNALLKYIICILCILVV</sequence>
<accession>A0A9Q8XF97</accession>
<reference evidence="1 2" key="1">
    <citation type="submission" date="2022-04" db="EMBL/GenBank/DDBJ databases">
        <title>Genome sequence of C. roseum typestrain.</title>
        <authorList>
            <person name="Poehlein A."/>
            <person name="Schoch T."/>
            <person name="Duerre P."/>
            <person name="Daniel R."/>
        </authorList>
    </citation>
    <scope>NUCLEOTIDE SEQUENCE [LARGE SCALE GENOMIC DNA]</scope>
    <source>
        <strain evidence="1 2">DSM 7320</strain>
    </source>
</reference>
<gene>
    <name evidence="1" type="ORF">CROST_043390</name>
</gene>
<dbReference type="AlphaFoldDB" id="A0A9Q8XF97"/>
<dbReference type="KEGG" id="crw:CROST_043390"/>
<proteinExistence type="predicted"/>
<keyword evidence="2" id="KW-1185">Reference proteome</keyword>
<protein>
    <submittedName>
        <fullName evidence="1">Uncharacterized protein</fullName>
    </submittedName>
</protein>
<evidence type="ECO:0000313" key="1">
    <source>
        <dbReference type="EMBL" id="URZ13573.1"/>
    </source>
</evidence>
<dbReference type="EMBL" id="CP096983">
    <property type="protein sequence ID" value="URZ13573.1"/>
    <property type="molecule type" value="Genomic_DNA"/>
</dbReference>